<dbReference type="PROSITE" id="PS50110">
    <property type="entry name" value="RESPONSE_REGULATORY"/>
    <property type="match status" value="1"/>
</dbReference>
<dbReference type="Gene3D" id="3.30.450.20">
    <property type="entry name" value="PAS domain"/>
    <property type="match status" value="1"/>
</dbReference>
<dbReference type="PRINTS" id="PR00344">
    <property type="entry name" value="BCTRLSENSOR"/>
</dbReference>
<keyword evidence="4" id="KW-0808">Transferase</keyword>
<dbReference type="InterPro" id="IPR036097">
    <property type="entry name" value="HisK_dim/P_sf"/>
</dbReference>
<dbReference type="SMART" id="SM00448">
    <property type="entry name" value="REC"/>
    <property type="match status" value="1"/>
</dbReference>
<dbReference type="InterPro" id="IPR036890">
    <property type="entry name" value="HATPase_C_sf"/>
</dbReference>
<keyword evidence="12" id="KW-0547">Nucleotide-binding</keyword>
<accession>A0ABD6DAD7</accession>
<dbReference type="CDD" id="cd00075">
    <property type="entry name" value="HATPase"/>
    <property type="match status" value="1"/>
</dbReference>
<evidence type="ECO:0000313" key="13">
    <source>
        <dbReference type="Proteomes" id="UP001597052"/>
    </source>
</evidence>
<dbReference type="AlphaFoldDB" id="A0ABD6DAD7"/>
<reference evidence="12 13" key="1">
    <citation type="journal article" date="2019" name="Int. J. Syst. Evol. Microbiol.">
        <title>The Global Catalogue of Microorganisms (GCM) 10K type strain sequencing project: providing services to taxonomists for standard genome sequencing and annotation.</title>
        <authorList>
            <consortium name="The Broad Institute Genomics Platform"/>
            <consortium name="The Broad Institute Genome Sequencing Center for Infectious Disease"/>
            <person name="Wu L."/>
            <person name="Ma J."/>
        </authorList>
    </citation>
    <scope>NUCLEOTIDE SEQUENCE [LARGE SCALE GENOMIC DNA]</scope>
    <source>
        <strain evidence="12 13">CGMCC 1.10593</strain>
    </source>
</reference>
<feature type="domain" description="PAC" evidence="11">
    <location>
        <begin position="214"/>
        <end position="266"/>
    </location>
</feature>
<dbReference type="SUPFAM" id="SSF55785">
    <property type="entry name" value="PYP-like sensor domain (PAS domain)"/>
    <property type="match status" value="1"/>
</dbReference>
<keyword evidence="3 7" id="KW-0597">Phosphoprotein</keyword>
<dbReference type="InterPro" id="IPR003661">
    <property type="entry name" value="HisK_dim/P_dom"/>
</dbReference>
<dbReference type="InterPro" id="IPR005467">
    <property type="entry name" value="His_kinase_dom"/>
</dbReference>
<dbReference type="InterPro" id="IPR000700">
    <property type="entry name" value="PAS-assoc_C"/>
</dbReference>
<dbReference type="SMART" id="SM00388">
    <property type="entry name" value="HisKA"/>
    <property type="match status" value="1"/>
</dbReference>
<keyword evidence="5" id="KW-0418">Kinase</keyword>
<dbReference type="RefSeq" id="WP_256395303.1">
    <property type="nucleotide sequence ID" value="NZ_JANHDJ010000002.1"/>
</dbReference>
<dbReference type="PANTHER" id="PTHR43711">
    <property type="entry name" value="TWO-COMPONENT HISTIDINE KINASE"/>
    <property type="match status" value="1"/>
</dbReference>
<evidence type="ECO:0000259" key="11">
    <source>
        <dbReference type="PROSITE" id="PS50113"/>
    </source>
</evidence>
<name>A0ABD6DAD7_9EURY</name>
<dbReference type="SUPFAM" id="SSF55874">
    <property type="entry name" value="ATPase domain of HSP90 chaperone/DNA topoisomerase II/histidine kinase"/>
    <property type="match status" value="1"/>
</dbReference>
<feature type="domain" description="Histidine kinase" evidence="8">
    <location>
        <begin position="277"/>
        <end position="467"/>
    </location>
</feature>
<dbReference type="CDD" id="cd00156">
    <property type="entry name" value="REC"/>
    <property type="match status" value="1"/>
</dbReference>
<dbReference type="GO" id="GO:0004673">
    <property type="term" value="F:protein histidine kinase activity"/>
    <property type="evidence" value="ECO:0007669"/>
    <property type="project" value="UniProtKB-EC"/>
</dbReference>
<protein>
    <recommendedName>
        <fullName evidence="2">histidine kinase</fullName>
        <ecNumber evidence="2">2.7.13.3</ecNumber>
    </recommendedName>
</protein>
<dbReference type="Pfam" id="PF08447">
    <property type="entry name" value="PAS_3"/>
    <property type="match status" value="1"/>
</dbReference>
<dbReference type="InterPro" id="IPR035965">
    <property type="entry name" value="PAS-like_dom_sf"/>
</dbReference>
<sequence>MDSDQPITVLYVNDSSELLELVSTQLTAEGDRVSVLTATSVEEGIEIVRTTSVDCVLSDYHMPERTGVDFLQAVREMNPELPFIMFTQTGNEAAASEAISADVTDYVIQETIGNQSALLVQKITTHVEYRRQQQRIEQENRRFRQLVETTSDAFWVFSSDWEELLFVNSAHEQLFGQSTERLDAEPQSFLNHLHPDDVDRVKQAMSRAIAGQKVQIEYRVERSEALTAWVESRCKPVRDDDGQIQCLAGYTKEITNRKEHEAELLVKNEQLSEFTGTVAHDLRNPLNVADGTLELAATECDSEHLETARDAVTQMDTLIDELLALAKEGEEIDDRSVISFAELLREGQKNIVMPKATLEIEGRATLNCDPARVREALENLFRNALEHGGESITITAGILESDDGFYIEDDGPGIPDDDQEAVFDRGYTTTRQGSGYGLSIVKGIVEAHGWEINVKNGSSGGARFEVTEIDLH</sequence>
<dbReference type="NCBIfam" id="TIGR00229">
    <property type="entry name" value="sensory_box"/>
    <property type="match status" value="1"/>
</dbReference>
<dbReference type="EMBL" id="JBHUDM010000002">
    <property type="protein sequence ID" value="MFD1642327.1"/>
    <property type="molecule type" value="Genomic_DNA"/>
</dbReference>
<feature type="domain" description="PAS" evidence="10">
    <location>
        <begin position="139"/>
        <end position="212"/>
    </location>
</feature>
<evidence type="ECO:0000256" key="4">
    <source>
        <dbReference type="ARBA" id="ARBA00022679"/>
    </source>
</evidence>
<dbReference type="InterPro" id="IPR013655">
    <property type="entry name" value="PAS_fold_3"/>
</dbReference>
<dbReference type="CDD" id="cd00082">
    <property type="entry name" value="HisKA"/>
    <property type="match status" value="1"/>
</dbReference>
<keyword evidence="13" id="KW-1185">Reference proteome</keyword>
<feature type="modified residue" description="4-aspartylphosphate" evidence="7">
    <location>
        <position position="59"/>
    </location>
</feature>
<dbReference type="Gene3D" id="1.10.287.130">
    <property type="match status" value="1"/>
</dbReference>
<dbReference type="Gene3D" id="3.30.565.10">
    <property type="entry name" value="Histidine kinase-like ATPase, C-terminal domain"/>
    <property type="match status" value="1"/>
</dbReference>
<dbReference type="SUPFAM" id="SSF47384">
    <property type="entry name" value="Homodimeric domain of signal transducing histidine kinase"/>
    <property type="match status" value="1"/>
</dbReference>
<proteinExistence type="predicted"/>
<evidence type="ECO:0000259" key="8">
    <source>
        <dbReference type="PROSITE" id="PS50109"/>
    </source>
</evidence>
<dbReference type="InterPro" id="IPR011006">
    <property type="entry name" value="CheY-like_superfamily"/>
</dbReference>
<evidence type="ECO:0000256" key="3">
    <source>
        <dbReference type="ARBA" id="ARBA00022553"/>
    </source>
</evidence>
<dbReference type="Pfam" id="PF00512">
    <property type="entry name" value="HisKA"/>
    <property type="match status" value="1"/>
</dbReference>
<dbReference type="Pfam" id="PF00072">
    <property type="entry name" value="Response_reg"/>
    <property type="match status" value="1"/>
</dbReference>
<comment type="caution">
    <text evidence="12">The sequence shown here is derived from an EMBL/GenBank/DDBJ whole genome shotgun (WGS) entry which is preliminary data.</text>
</comment>
<keyword evidence="6" id="KW-0902">Two-component regulatory system</keyword>
<gene>
    <name evidence="12" type="ORF">ACFSBW_10635</name>
</gene>
<dbReference type="SUPFAM" id="SSF52172">
    <property type="entry name" value="CheY-like"/>
    <property type="match status" value="1"/>
</dbReference>
<evidence type="ECO:0000256" key="2">
    <source>
        <dbReference type="ARBA" id="ARBA00012438"/>
    </source>
</evidence>
<dbReference type="Proteomes" id="UP001597052">
    <property type="component" value="Unassembled WGS sequence"/>
</dbReference>
<dbReference type="InterPro" id="IPR050736">
    <property type="entry name" value="Sensor_HK_Regulatory"/>
</dbReference>
<dbReference type="GO" id="GO:0000160">
    <property type="term" value="P:phosphorelay signal transduction system"/>
    <property type="evidence" value="ECO:0007669"/>
    <property type="project" value="UniProtKB-KW"/>
</dbReference>
<evidence type="ECO:0000259" key="9">
    <source>
        <dbReference type="PROSITE" id="PS50110"/>
    </source>
</evidence>
<dbReference type="InterPro" id="IPR001789">
    <property type="entry name" value="Sig_transdc_resp-reg_receiver"/>
</dbReference>
<dbReference type="GO" id="GO:0005524">
    <property type="term" value="F:ATP binding"/>
    <property type="evidence" value="ECO:0007669"/>
    <property type="project" value="UniProtKB-KW"/>
</dbReference>
<evidence type="ECO:0000256" key="6">
    <source>
        <dbReference type="ARBA" id="ARBA00023012"/>
    </source>
</evidence>
<dbReference type="PANTHER" id="PTHR43711:SF1">
    <property type="entry name" value="HISTIDINE KINASE 1"/>
    <property type="match status" value="1"/>
</dbReference>
<dbReference type="SMART" id="SM00091">
    <property type="entry name" value="PAS"/>
    <property type="match status" value="1"/>
</dbReference>
<dbReference type="EC" id="2.7.13.3" evidence="2"/>
<evidence type="ECO:0000256" key="7">
    <source>
        <dbReference type="PROSITE-ProRule" id="PRU00169"/>
    </source>
</evidence>
<dbReference type="PROSITE" id="PS50112">
    <property type="entry name" value="PAS"/>
    <property type="match status" value="1"/>
</dbReference>
<organism evidence="12 13">
    <name type="scientific">Halohasta litorea</name>
    <dbReference type="NCBI Taxonomy" id="869891"/>
    <lineage>
        <taxon>Archaea</taxon>
        <taxon>Methanobacteriati</taxon>
        <taxon>Methanobacteriota</taxon>
        <taxon>Stenosarchaea group</taxon>
        <taxon>Halobacteria</taxon>
        <taxon>Halobacteriales</taxon>
        <taxon>Haloferacaceae</taxon>
        <taxon>Halohasta</taxon>
    </lineage>
</organism>
<dbReference type="PROSITE" id="PS50109">
    <property type="entry name" value="HIS_KIN"/>
    <property type="match status" value="1"/>
</dbReference>
<comment type="catalytic activity">
    <reaction evidence="1">
        <text>ATP + protein L-histidine = ADP + protein N-phospho-L-histidine.</text>
        <dbReference type="EC" id="2.7.13.3"/>
    </reaction>
</comment>
<dbReference type="Gene3D" id="3.40.50.2300">
    <property type="match status" value="1"/>
</dbReference>
<feature type="domain" description="Response regulatory" evidence="9">
    <location>
        <begin position="8"/>
        <end position="124"/>
    </location>
</feature>
<evidence type="ECO:0000256" key="5">
    <source>
        <dbReference type="ARBA" id="ARBA00022777"/>
    </source>
</evidence>
<evidence type="ECO:0000259" key="10">
    <source>
        <dbReference type="PROSITE" id="PS50112"/>
    </source>
</evidence>
<dbReference type="CDD" id="cd00130">
    <property type="entry name" value="PAS"/>
    <property type="match status" value="1"/>
</dbReference>
<dbReference type="InterPro" id="IPR000014">
    <property type="entry name" value="PAS"/>
</dbReference>
<dbReference type="InterPro" id="IPR004358">
    <property type="entry name" value="Sig_transdc_His_kin-like_C"/>
</dbReference>
<keyword evidence="12" id="KW-0067">ATP-binding</keyword>
<evidence type="ECO:0000256" key="1">
    <source>
        <dbReference type="ARBA" id="ARBA00000085"/>
    </source>
</evidence>
<dbReference type="InterPro" id="IPR003594">
    <property type="entry name" value="HATPase_dom"/>
</dbReference>
<evidence type="ECO:0000313" key="12">
    <source>
        <dbReference type="EMBL" id="MFD1642327.1"/>
    </source>
</evidence>
<dbReference type="Pfam" id="PF02518">
    <property type="entry name" value="HATPase_c"/>
    <property type="match status" value="1"/>
</dbReference>
<dbReference type="SMART" id="SM00387">
    <property type="entry name" value="HATPase_c"/>
    <property type="match status" value="1"/>
</dbReference>
<dbReference type="PROSITE" id="PS50113">
    <property type="entry name" value="PAC"/>
    <property type="match status" value="1"/>
</dbReference>